<gene>
    <name evidence="1" type="ORF">AALO_G00044740</name>
</gene>
<evidence type="ECO:0000313" key="2">
    <source>
        <dbReference type="Proteomes" id="UP000823561"/>
    </source>
</evidence>
<organism evidence="1 2">
    <name type="scientific">Alosa alosa</name>
    <name type="common">allis shad</name>
    <dbReference type="NCBI Taxonomy" id="278164"/>
    <lineage>
        <taxon>Eukaryota</taxon>
        <taxon>Metazoa</taxon>
        <taxon>Chordata</taxon>
        <taxon>Craniata</taxon>
        <taxon>Vertebrata</taxon>
        <taxon>Euteleostomi</taxon>
        <taxon>Actinopterygii</taxon>
        <taxon>Neopterygii</taxon>
        <taxon>Teleostei</taxon>
        <taxon>Clupei</taxon>
        <taxon>Clupeiformes</taxon>
        <taxon>Clupeoidei</taxon>
        <taxon>Clupeidae</taxon>
        <taxon>Alosa</taxon>
    </lineage>
</organism>
<dbReference type="EMBL" id="JADWDJ010000003">
    <property type="protein sequence ID" value="KAG5283678.1"/>
    <property type="molecule type" value="Genomic_DNA"/>
</dbReference>
<name>A0AAV6H8Z1_9TELE</name>
<comment type="caution">
    <text evidence="1">The sequence shown here is derived from an EMBL/GenBank/DDBJ whole genome shotgun (WGS) entry which is preliminary data.</text>
</comment>
<sequence length="89" mass="9842">MSDCHAQCVTLESPGTGLMKFILDSLSDHIKTSGYFGLALGTLYSLPLFLGRPVKSPLQKSPQLEINASRRAQQVTRAAQVHPRLMRLF</sequence>
<dbReference type="Proteomes" id="UP000823561">
    <property type="component" value="Chromosome 3"/>
</dbReference>
<keyword evidence="2" id="KW-1185">Reference proteome</keyword>
<dbReference type="AlphaFoldDB" id="A0AAV6H8Z1"/>
<reference evidence="1" key="1">
    <citation type="submission" date="2020-10" db="EMBL/GenBank/DDBJ databases">
        <title>Chromosome-scale genome assembly of the Allis shad, Alosa alosa.</title>
        <authorList>
            <person name="Margot Z."/>
            <person name="Christophe K."/>
            <person name="Cabau C."/>
            <person name="Louis A."/>
            <person name="Berthelot C."/>
            <person name="Parey E."/>
            <person name="Roest Crollius H."/>
            <person name="Montfort J."/>
            <person name="Robinson-Rechavi M."/>
            <person name="Bucao C."/>
            <person name="Bouchez O."/>
            <person name="Gislard M."/>
            <person name="Lluch J."/>
            <person name="Milhes M."/>
            <person name="Lampietro C."/>
            <person name="Lopez Roques C."/>
            <person name="Donnadieu C."/>
            <person name="Braasch I."/>
            <person name="Desvignes T."/>
            <person name="Postlethwait J."/>
            <person name="Bobe J."/>
            <person name="Guiguen Y."/>
        </authorList>
    </citation>
    <scope>NUCLEOTIDE SEQUENCE</scope>
    <source>
        <strain evidence="1">M-15738</strain>
        <tissue evidence="1">Blood</tissue>
    </source>
</reference>
<protein>
    <submittedName>
        <fullName evidence="1">Uncharacterized protein</fullName>
    </submittedName>
</protein>
<accession>A0AAV6H8Z1</accession>
<evidence type="ECO:0000313" key="1">
    <source>
        <dbReference type="EMBL" id="KAG5283678.1"/>
    </source>
</evidence>
<proteinExistence type="predicted"/>